<dbReference type="PANTHER" id="PTHR42034">
    <property type="entry name" value="CHROMOSOME 7, WHOLE GENOME SHOTGUN SEQUENCE-RELATED"/>
    <property type="match status" value="1"/>
</dbReference>
<comment type="caution">
    <text evidence="1">The sequence shown here is derived from an EMBL/GenBank/DDBJ whole genome shotgun (WGS) entry which is preliminary data.</text>
</comment>
<accession>A0AAD6GFL8</accession>
<evidence type="ECO:0000313" key="1">
    <source>
        <dbReference type="EMBL" id="KAJ5538932.1"/>
    </source>
</evidence>
<dbReference type="Proteomes" id="UP001220324">
    <property type="component" value="Unassembled WGS sequence"/>
</dbReference>
<name>A0AAD6GFL8_9EURO</name>
<dbReference type="SUPFAM" id="SSF52777">
    <property type="entry name" value="CoA-dependent acyltransferases"/>
    <property type="match status" value="2"/>
</dbReference>
<keyword evidence="2" id="KW-1185">Reference proteome</keyword>
<dbReference type="PANTHER" id="PTHR42034:SF1">
    <property type="entry name" value="CONDENSATION DOMAIN-CONTAINING PROTEIN"/>
    <property type="match status" value="1"/>
</dbReference>
<dbReference type="AlphaFoldDB" id="A0AAD6GFL8"/>
<dbReference type="InterPro" id="IPR023213">
    <property type="entry name" value="CAT-like_dom_sf"/>
</dbReference>
<evidence type="ECO:0000313" key="2">
    <source>
        <dbReference type="Proteomes" id="UP001220324"/>
    </source>
</evidence>
<reference evidence="1 2" key="1">
    <citation type="journal article" date="2023" name="IMA Fungus">
        <title>Comparative genomic study of the Penicillium genus elucidates a diverse pangenome and 15 lateral gene transfer events.</title>
        <authorList>
            <person name="Petersen C."/>
            <person name="Sorensen T."/>
            <person name="Nielsen M.R."/>
            <person name="Sondergaard T.E."/>
            <person name="Sorensen J.L."/>
            <person name="Fitzpatrick D.A."/>
            <person name="Frisvad J.C."/>
            <person name="Nielsen K.L."/>
        </authorList>
    </citation>
    <scope>NUCLEOTIDE SEQUENCE [LARGE SCALE GENOMIC DNA]</scope>
    <source>
        <strain evidence="1 2">IBT 35679</strain>
    </source>
</reference>
<sequence>MRLVQTKPGQYERPFDTLETFHRTIAAIGDCFQDGSEHYFVVSPVRIRNKPDVNDLKQAWKALRHLHPRIAMSIDETGTSCRYTVPTSDALDQWLNETFIVHPEEEIDVISREKLHLRFPVSPFFKLHWLPASQELLFRSPHWYVDGLGMMMIQDAYLSILSSPAQHVVFDGSEISRIPPTMDDLIAPNFEITEEAKKALEAELQVALSGPEVAVLIEALPSVEPRHTLRASRKFSKQETAQITTAFKQRGLKFAGAVQSALLLVAARHSAPANGRLLYMSIFNIRKYLATPWNGTAGASGIYHTARLHSFNMENGKDYHSISQIQSSFYAESIERTFGFMPLHIQNYTSMIDVPADVANVGSFTARAGMSSLGVVDDHLQNRYEGSRYTIEIDDWWIGTQCLNKELQGHVWTRDGQLHMAIHYNEAFWKNDDVEQFIDEWKSILATEFIH</sequence>
<gene>
    <name evidence="1" type="ORF">N7494_008411</name>
</gene>
<protein>
    <submittedName>
        <fullName evidence="1">Uncharacterized protein</fullName>
    </submittedName>
</protein>
<organism evidence="1 2">
    <name type="scientific">Penicillium frequentans</name>
    <dbReference type="NCBI Taxonomy" id="3151616"/>
    <lineage>
        <taxon>Eukaryota</taxon>
        <taxon>Fungi</taxon>
        <taxon>Dikarya</taxon>
        <taxon>Ascomycota</taxon>
        <taxon>Pezizomycotina</taxon>
        <taxon>Eurotiomycetes</taxon>
        <taxon>Eurotiomycetidae</taxon>
        <taxon>Eurotiales</taxon>
        <taxon>Aspergillaceae</taxon>
        <taxon>Penicillium</taxon>
    </lineage>
</organism>
<dbReference type="Gene3D" id="3.30.559.30">
    <property type="entry name" value="Nonribosomal peptide synthetase, condensation domain"/>
    <property type="match status" value="1"/>
</dbReference>
<proteinExistence type="predicted"/>
<dbReference type="Gene3D" id="3.30.559.10">
    <property type="entry name" value="Chloramphenicol acetyltransferase-like domain"/>
    <property type="match status" value="1"/>
</dbReference>
<dbReference type="EMBL" id="JAQIZZ010000006">
    <property type="protein sequence ID" value="KAJ5538932.1"/>
    <property type="molecule type" value="Genomic_DNA"/>
</dbReference>